<accession>A0A9D9HUX3</accession>
<sequence length="63" mass="7389">MKQKVIMNKDLYNQLMILAEDFSKIGAKKQCEYIHQVANGETNENPQIALEAFRGLYNYMSRF</sequence>
<dbReference type="Proteomes" id="UP000823641">
    <property type="component" value="Unassembled WGS sequence"/>
</dbReference>
<comment type="caution">
    <text evidence="1">The sequence shown here is derived from an EMBL/GenBank/DDBJ whole genome shotgun (WGS) entry which is preliminary data.</text>
</comment>
<organism evidence="1 2">
    <name type="scientific">Candidatus Gallipaludibacter merdavium</name>
    <dbReference type="NCBI Taxonomy" id="2840839"/>
    <lineage>
        <taxon>Bacteria</taxon>
        <taxon>Pseudomonadati</taxon>
        <taxon>Bacteroidota</taxon>
        <taxon>Bacteroidia</taxon>
        <taxon>Bacteroidales</taxon>
        <taxon>Candidatus Gallipaludibacter</taxon>
    </lineage>
</organism>
<reference evidence="1" key="1">
    <citation type="submission" date="2020-10" db="EMBL/GenBank/DDBJ databases">
        <authorList>
            <person name="Gilroy R."/>
        </authorList>
    </citation>
    <scope>NUCLEOTIDE SEQUENCE</scope>
    <source>
        <strain evidence="1">G3-3990</strain>
    </source>
</reference>
<proteinExistence type="predicted"/>
<evidence type="ECO:0000313" key="2">
    <source>
        <dbReference type="Proteomes" id="UP000823641"/>
    </source>
</evidence>
<dbReference type="EMBL" id="JADIMG010000072">
    <property type="protein sequence ID" value="MBO8460149.1"/>
    <property type="molecule type" value="Genomic_DNA"/>
</dbReference>
<gene>
    <name evidence="1" type="ORF">IAA73_07455</name>
</gene>
<name>A0A9D9HUX3_9BACT</name>
<dbReference type="AlphaFoldDB" id="A0A9D9HUX3"/>
<evidence type="ECO:0000313" key="1">
    <source>
        <dbReference type="EMBL" id="MBO8460149.1"/>
    </source>
</evidence>
<protein>
    <submittedName>
        <fullName evidence="1">Uncharacterized protein</fullName>
    </submittedName>
</protein>
<reference evidence="1" key="2">
    <citation type="journal article" date="2021" name="PeerJ">
        <title>Extensive microbial diversity within the chicken gut microbiome revealed by metagenomics and culture.</title>
        <authorList>
            <person name="Gilroy R."/>
            <person name="Ravi A."/>
            <person name="Getino M."/>
            <person name="Pursley I."/>
            <person name="Horton D.L."/>
            <person name="Alikhan N.F."/>
            <person name="Baker D."/>
            <person name="Gharbi K."/>
            <person name="Hall N."/>
            <person name="Watson M."/>
            <person name="Adriaenssens E.M."/>
            <person name="Foster-Nyarko E."/>
            <person name="Jarju S."/>
            <person name="Secka A."/>
            <person name="Antonio M."/>
            <person name="Oren A."/>
            <person name="Chaudhuri R.R."/>
            <person name="La Ragione R."/>
            <person name="Hildebrand F."/>
            <person name="Pallen M.J."/>
        </authorList>
    </citation>
    <scope>NUCLEOTIDE SEQUENCE</scope>
    <source>
        <strain evidence="1">G3-3990</strain>
    </source>
</reference>